<evidence type="ECO:0000313" key="4">
    <source>
        <dbReference type="Proteomes" id="UP000028302"/>
    </source>
</evidence>
<dbReference type="InterPro" id="IPR036163">
    <property type="entry name" value="HMA_dom_sf"/>
</dbReference>
<comment type="caution">
    <text evidence="3">The sequence shown here is derived from an EMBL/GenBank/DDBJ whole genome shotgun (WGS) entry which is preliminary data.</text>
</comment>
<keyword evidence="1" id="KW-0479">Metal-binding</keyword>
<dbReference type="GO" id="GO:0046872">
    <property type="term" value="F:metal ion binding"/>
    <property type="evidence" value="ECO:0007669"/>
    <property type="project" value="UniProtKB-KW"/>
</dbReference>
<dbReference type="SUPFAM" id="SSF55008">
    <property type="entry name" value="HMA, heavy metal-associated domain"/>
    <property type="match status" value="1"/>
</dbReference>
<dbReference type="FunFam" id="3.30.70.100:FF:000001">
    <property type="entry name" value="ATPase copper transporting beta"/>
    <property type="match status" value="1"/>
</dbReference>
<evidence type="ECO:0000259" key="2">
    <source>
        <dbReference type="PROSITE" id="PS50846"/>
    </source>
</evidence>
<protein>
    <submittedName>
        <fullName evidence="3">Heavy metal transport/detoxification protein</fullName>
    </submittedName>
</protein>
<dbReference type="OrthoDB" id="9814359at2"/>
<organism evidence="3 4">
    <name type="scientific">Salinisphaera hydrothermalis (strain C41B8)</name>
    <dbReference type="NCBI Taxonomy" id="1304275"/>
    <lineage>
        <taxon>Bacteria</taxon>
        <taxon>Pseudomonadati</taxon>
        <taxon>Pseudomonadota</taxon>
        <taxon>Gammaproteobacteria</taxon>
        <taxon>Salinisphaerales</taxon>
        <taxon>Salinisphaeraceae</taxon>
        <taxon>Salinisphaera</taxon>
    </lineage>
</organism>
<dbReference type="PROSITE" id="PS01047">
    <property type="entry name" value="HMA_1"/>
    <property type="match status" value="1"/>
</dbReference>
<dbReference type="Gene3D" id="3.30.70.100">
    <property type="match status" value="1"/>
</dbReference>
<sequence length="66" mass="6932">MTKLKIEGMSCQHCVKAVDTALADVPGVDRVVAVRLDEGEAEVEGSADTNALIAAVEEEGYEARVA</sequence>
<dbReference type="EMBL" id="APNK01000042">
    <property type="protein sequence ID" value="KEZ76036.1"/>
    <property type="molecule type" value="Genomic_DNA"/>
</dbReference>
<dbReference type="Proteomes" id="UP000028302">
    <property type="component" value="Unassembled WGS sequence"/>
</dbReference>
<dbReference type="Pfam" id="PF00403">
    <property type="entry name" value="HMA"/>
    <property type="match status" value="1"/>
</dbReference>
<feature type="domain" description="HMA" evidence="2">
    <location>
        <begin position="1"/>
        <end position="64"/>
    </location>
</feature>
<dbReference type="STRING" id="1304275.C41B8_17109"/>
<dbReference type="PROSITE" id="PS50846">
    <property type="entry name" value="HMA_2"/>
    <property type="match status" value="1"/>
</dbReference>
<accession>A0A084IH52</accession>
<dbReference type="InterPro" id="IPR006121">
    <property type="entry name" value="HMA_dom"/>
</dbReference>
<dbReference type="AlphaFoldDB" id="A0A084IH52"/>
<gene>
    <name evidence="3" type="ORF">C41B8_17109</name>
</gene>
<dbReference type="eggNOG" id="COG2608">
    <property type="taxonomic scope" value="Bacteria"/>
</dbReference>
<dbReference type="InterPro" id="IPR017969">
    <property type="entry name" value="Heavy-metal-associated_CS"/>
</dbReference>
<name>A0A084IH52_SALHC</name>
<dbReference type="CDD" id="cd00371">
    <property type="entry name" value="HMA"/>
    <property type="match status" value="1"/>
</dbReference>
<evidence type="ECO:0000256" key="1">
    <source>
        <dbReference type="ARBA" id="ARBA00022723"/>
    </source>
</evidence>
<evidence type="ECO:0000313" key="3">
    <source>
        <dbReference type="EMBL" id="KEZ76036.1"/>
    </source>
</evidence>
<reference evidence="3 4" key="1">
    <citation type="submission" date="2013-03" db="EMBL/GenBank/DDBJ databases">
        <title>Salinisphaera hydrothermalis C41B8 Genome Sequencing.</title>
        <authorList>
            <person name="Li C."/>
            <person name="Lai Q."/>
            <person name="Shao Z."/>
        </authorList>
    </citation>
    <scope>NUCLEOTIDE SEQUENCE [LARGE SCALE GENOMIC DNA]</scope>
    <source>
        <strain evidence="3 4">C41B8</strain>
    </source>
</reference>
<dbReference type="RefSeq" id="WP_037341028.1">
    <property type="nucleotide sequence ID" value="NZ_APNK01000042.1"/>
</dbReference>
<keyword evidence="4" id="KW-1185">Reference proteome</keyword>
<proteinExistence type="predicted"/>